<evidence type="ECO:0000313" key="5">
    <source>
        <dbReference type="EMBL" id="PWF45037.1"/>
    </source>
</evidence>
<dbReference type="PANTHER" id="PTHR43085:SF57">
    <property type="entry name" value="CARBOHYDRATE KINASE PFKB DOMAIN-CONTAINING PROTEIN"/>
    <property type="match status" value="1"/>
</dbReference>
<keyword evidence="6" id="KW-1185">Reference proteome</keyword>
<dbReference type="InterPro" id="IPR050306">
    <property type="entry name" value="PfkB_Carbo_kinase"/>
</dbReference>
<evidence type="ECO:0000313" key="6">
    <source>
        <dbReference type="Proteomes" id="UP000241421"/>
    </source>
</evidence>
<gene>
    <name evidence="5" type="ORF">C7C56_018715</name>
</gene>
<dbReference type="Gene3D" id="3.40.1190.20">
    <property type="match status" value="1"/>
</dbReference>
<dbReference type="PANTHER" id="PTHR43085">
    <property type="entry name" value="HEXOKINASE FAMILY MEMBER"/>
    <property type="match status" value="1"/>
</dbReference>
<comment type="caution">
    <text evidence="5">The sequence shown here is derived from an EMBL/GenBank/DDBJ whole genome shotgun (WGS) entry which is preliminary data.</text>
</comment>
<name>A0A2U2HHA5_9BURK</name>
<keyword evidence="3 5" id="KW-0418">Kinase</keyword>
<reference evidence="5 6" key="1">
    <citation type="submission" date="2018-04" db="EMBL/GenBank/DDBJ databases">
        <title>Massilia violaceinigra sp. nov., a novel purple-pigmented bacterium isolated from Tianshan glacier, Xinjiang, China.</title>
        <authorList>
            <person name="Wang H."/>
        </authorList>
    </citation>
    <scope>NUCLEOTIDE SEQUENCE [LARGE SCALE GENOMIC DNA]</scope>
    <source>
        <strain evidence="5 6">B448-2</strain>
    </source>
</reference>
<evidence type="ECO:0000256" key="2">
    <source>
        <dbReference type="ARBA" id="ARBA00022679"/>
    </source>
</evidence>
<feature type="domain" description="Carbohydrate kinase PfkB" evidence="4">
    <location>
        <begin position="15"/>
        <end position="291"/>
    </location>
</feature>
<dbReference type="InterPro" id="IPR011611">
    <property type="entry name" value="PfkB_dom"/>
</dbReference>
<accession>A0A2U2HHA5</accession>
<dbReference type="Proteomes" id="UP000241421">
    <property type="component" value="Unassembled WGS sequence"/>
</dbReference>
<dbReference type="EMBL" id="PXWF02000259">
    <property type="protein sequence ID" value="PWF45037.1"/>
    <property type="molecule type" value="Genomic_DNA"/>
</dbReference>
<comment type="similarity">
    <text evidence="1">Belongs to the carbohydrate kinase PfkB family.</text>
</comment>
<organism evidence="5 6">
    <name type="scientific">Massilia glaciei</name>
    <dbReference type="NCBI Taxonomy" id="1524097"/>
    <lineage>
        <taxon>Bacteria</taxon>
        <taxon>Pseudomonadati</taxon>
        <taxon>Pseudomonadota</taxon>
        <taxon>Betaproteobacteria</taxon>
        <taxon>Burkholderiales</taxon>
        <taxon>Oxalobacteraceae</taxon>
        <taxon>Telluria group</taxon>
        <taxon>Massilia</taxon>
    </lineage>
</organism>
<dbReference type="SUPFAM" id="SSF53613">
    <property type="entry name" value="Ribokinase-like"/>
    <property type="match status" value="1"/>
</dbReference>
<protein>
    <submittedName>
        <fullName evidence="5">Fructokinase</fullName>
    </submittedName>
</protein>
<dbReference type="Pfam" id="PF00294">
    <property type="entry name" value="PfkB"/>
    <property type="match status" value="1"/>
</dbReference>
<dbReference type="AlphaFoldDB" id="A0A2U2HHA5"/>
<dbReference type="OrthoDB" id="9779730at2"/>
<dbReference type="InterPro" id="IPR029056">
    <property type="entry name" value="Ribokinase-like"/>
</dbReference>
<proteinExistence type="inferred from homology"/>
<dbReference type="GO" id="GO:0016301">
    <property type="term" value="F:kinase activity"/>
    <property type="evidence" value="ECO:0007669"/>
    <property type="project" value="UniProtKB-KW"/>
</dbReference>
<evidence type="ECO:0000256" key="3">
    <source>
        <dbReference type="ARBA" id="ARBA00022777"/>
    </source>
</evidence>
<sequence length="306" mass="32739">MTIVLFGEALVDDFGTSQVASGAPFNVARTLAAFMAPQLLITRIGSDRNGALVRAECERFAMSELGIQTDPIEATGRVVAERFRNGYRMAVEPNQAYDFIDAGDALAALATVAPAMICFGTLAQRGELSRATLAALLEASDATRVLDLNLRPGQVDQRCVSESLHAADIAKVNEAELQTLFEWYCGMPPTAPAPGRDTVRAACRKLMDMFSLRGLIVTLEHRGAVYFGVDGATIESRDNPAPAFVLDTAGAGDAFCAVFLLGSARGWPLEQTLARANAFAGAVCTVAGAIPQDINFYDKWAALWRN</sequence>
<evidence type="ECO:0000259" key="4">
    <source>
        <dbReference type="Pfam" id="PF00294"/>
    </source>
</evidence>
<evidence type="ECO:0000256" key="1">
    <source>
        <dbReference type="ARBA" id="ARBA00010688"/>
    </source>
</evidence>
<keyword evidence="2" id="KW-0808">Transferase</keyword>
<dbReference type="RefSeq" id="WP_106758879.1">
    <property type="nucleotide sequence ID" value="NZ_PXWF02000259.1"/>
</dbReference>